<dbReference type="InterPro" id="IPR000408">
    <property type="entry name" value="Reg_chr_condens"/>
</dbReference>
<keyword evidence="5" id="KW-1185">Reference proteome</keyword>
<dbReference type="PANTHER" id="PTHR22870:SF408">
    <property type="entry name" value="OS09G0560450 PROTEIN"/>
    <property type="match status" value="1"/>
</dbReference>
<dbReference type="Proteomes" id="UP000597341">
    <property type="component" value="Unassembled WGS sequence"/>
</dbReference>
<dbReference type="RefSeq" id="WP_191279886.1">
    <property type="nucleotide sequence ID" value="NZ_BNAD01000007.1"/>
</dbReference>
<keyword evidence="1" id="KW-0677">Repeat</keyword>
<gene>
    <name evidence="4" type="ORF">GCM10011376_25600</name>
</gene>
<protein>
    <recommendedName>
        <fullName evidence="3">RCC1-like domain-containing protein</fullName>
    </recommendedName>
</protein>
<organism evidence="4 5">
    <name type="scientific">Nocardioides flavus</name>
    <name type="common">ex Wang et al. 2016</name>
    <dbReference type="NCBI Taxonomy" id="2058780"/>
    <lineage>
        <taxon>Bacteria</taxon>
        <taxon>Bacillati</taxon>
        <taxon>Actinomycetota</taxon>
        <taxon>Actinomycetes</taxon>
        <taxon>Propionibacteriales</taxon>
        <taxon>Nocardioidaceae</taxon>
        <taxon>Nocardioides</taxon>
    </lineage>
</organism>
<dbReference type="PRINTS" id="PR00633">
    <property type="entry name" value="RCCNDNSATION"/>
</dbReference>
<evidence type="ECO:0000256" key="1">
    <source>
        <dbReference type="ARBA" id="ARBA00022737"/>
    </source>
</evidence>
<feature type="region of interest" description="Disordered" evidence="2">
    <location>
        <begin position="386"/>
        <end position="414"/>
    </location>
</feature>
<feature type="compositionally biased region" description="Polar residues" evidence="2">
    <location>
        <begin position="393"/>
        <end position="404"/>
    </location>
</feature>
<reference evidence="5" key="1">
    <citation type="journal article" date="2019" name="Int. J. Syst. Evol. Microbiol.">
        <title>The Global Catalogue of Microorganisms (GCM) 10K type strain sequencing project: providing services to taxonomists for standard genome sequencing and annotation.</title>
        <authorList>
            <consortium name="The Broad Institute Genomics Platform"/>
            <consortium name="The Broad Institute Genome Sequencing Center for Infectious Disease"/>
            <person name="Wu L."/>
            <person name="Ma J."/>
        </authorList>
    </citation>
    <scope>NUCLEOTIDE SEQUENCE [LARGE SCALE GENOMIC DNA]</scope>
    <source>
        <strain evidence="5">CGMCC 1.12791</strain>
    </source>
</reference>
<name>A0ABQ3HM03_9ACTN</name>
<evidence type="ECO:0000256" key="2">
    <source>
        <dbReference type="SAM" id="MobiDB-lite"/>
    </source>
</evidence>
<dbReference type="EMBL" id="BNAD01000007">
    <property type="protein sequence ID" value="GHE17950.1"/>
    <property type="molecule type" value="Genomic_DNA"/>
</dbReference>
<proteinExistence type="predicted"/>
<sequence length="821" mass="86370">MAWFKRASVTNPVQVGGVVWAWGENYHGQLGSGTQDQQSIPTALELSNVISIVAGTECAFALQADGTVWSWGFNDFGKLGDGTEQDSSSPVRLDGLHGVVQLAAGARTSYALTEAGEVLAWGGNPFHELGVGPGADWITPRSQSDGFVVRSMNSAEVGSPTPVKVTGLSRISAIAAGGSRAFALDSDGTVWAWGDNQRGRIGDGTTFEHLTPVAIRSLPRVAAIAAAEMAAFALDSTGRVWAWGSNYNGELGDGTKEDRSAPVLVAGLSGVKEIAAGHSSAFALGADGTVWGWGKNSQGQLGIGHQNDVSTPAQVAGLSNVRSIAAGWAAAYAVISDGSVWAWGNNDNGQLGDPTRADSLVPVQLAGFSGIAEIAARKNSAYALASGADPESGYSQPTSNTHSTTRTESREPGSVWAWGDNFTAQVGDGSRDNRLSPTPIRGLDGVTEISFSGGQSFSYDGRIRALRTDGTVWAWGGRIVNNSLDGSRVPERVDGVADVVTLKDGFAVKQDGTVWDLRVIYLSESPHQLPDLSDATAVHPVEPLLYVARNDGTTAVIELDSYSWDHKGPYYWGGKQRPLDGPGELTSIVTWTDFASTNSWEDGYYRFDVGLAKDGAVWQWRVENLGTDVPNKSMAPFGVRDDAYALPGLTDATSIGAGDDFCVAVTRDGTVWTWGRNDKGQLGDGTGTDRQMPAKVEGLPPVVAIEPFGPSCFALAEDGTVWAWGRNDDGRLGDGSSEDQPRPVKLPGLADVCSIHAGFAIKRDGTVWAWGQNEGGRLANGTTSSSNTPQQVPGLSDVASMASRESTWFAITHPSGGPHVG</sequence>
<dbReference type="PANTHER" id="PTHR22870">
    <property type="entry name" value="REGULATOR OF CHROMOSOME CONDENSATION"/>
    <property type="match status" value="1"/>
</dbReference>
<dbReference type="InterPro" id="IPR058923">
    <property type="entry name" value="RCC1-like_dom"/>
</dbReference>
<dbReference type="Pfam" id="PF00415">
    <property type="entry name" value="RCC1"/>
    <property type="match status" value="4"/>
</dbReference>
<dbReference type="Pfam" id="PF25390">
    <property type="entry name" value="WD40_RLD"/>
    <property type="match status" value="1"/>
</dbReference>
<accession>A0ABQ3HM03</accession>
<comment type="caution">
    <text evidence="4">The sequence shown here is derived from an EMBL/GenBank/DDBJ whole genome shotgun (WGS) entry which is preliminary data.</text>
</comment>
<feature type="domain" description="RCC1-like" evidence="3">
    <location>
        <begin position="19"/>
        <end position="375"/>
    </location>
</feature>
<evidence type="ECO:0000313" key="5">
    <source>
        <dbReference type="Proteomes" id="UP000597341"/>
    </source>
</evidence>
<dbReference type="InterPro" id="IPR051210">
    <property type="entry name" value="Ub_ligase/GEF_domain"/>
</dbReference>
<dbReference type="SUPFAM" id="SSF50985">
    <property type="entry name" value="RCC1/BLIP-II"/>
    <property type="match status" value="4"/>
</dbReference>
<dbReference type="Gene3D" id="2.130.10.30">
    <property type="entry name" value="Regulator of chromosome condensation 1/beta-lactamase-inhibitor protein II"/>
    <property type="match status" value="4"/>
</dbReference>
<dbReference type="PROSITE" id="PS50012">
    <property type="entry name" value="RCC1_3"/>
    <property type="match status" value="11"/>
</dbReference>
<dbReference type="InterPro" id="IPR009091">
    <property type="entry name" value="RCC1/BLIP-II"/>
</dbReference>
<evidence type="ECO:0000313" key="4">
    <source>
        <dbReference type="EMBL" id="GHE17950.1"/>
    </source>
</evidence>
<evidence type="ECO:0000259" key="3">
    <source>
        <dbReference type="Pfam" id="PF25390"/>
    </source>
</evidence>